<dbReference type="Gene3D" id="3.80.10.10">
    <property type="entry name" value="Ribonuclease Inhibitor"/>
    <property type="match status" value="1"/>
</dbReference>
<proteinExistence type="predicted"/>
<dbReference type="InterPro" id="IPR032675">
    <property type="entry name" value="LRR_dom_sf"/>
</dbReference>
<sequence>MGCVFSKSGVSDVVLEELGGGPTIYYETNDDFSQELSILPLIMKKSLLSFPTTLKCRELKTSTKSVVDSLLKDPNEKSELHYFVDQFIAQRSPYFFNNVTQLDNFITHFDKVKRGSEGNLFVNSSFKFWAPDIDFYERTIELLTRFGHLIRDLELNIQFVNPPASLVTRLIRVLHRVPNLERLSVYFRGVPAWINVFDENQLEWYIGRVVQMPKASEFPRLPQLVEMNFAQVDRHLLHRPTHPFSEVTRVVVEAYGRQLSKMKCGNDLFGITMNIPPALFTQNLNNLRELTLCGFERNLYNSMGILNNVQLPKIRRLSLSFLGDVWGNLVGVSIPATFVTLLNNLKESLEELHLWREGLDDQTFEFERQPLDQKGMMILPKLKRLSIEPPDLISNLWIVFETQMKNLESLEFRTRHDTWLAQLPDAFLDVCVRRYFSVFPILNQFLLKHLERNGIKKTLISRDDAQQGKRKVSFEQRLDVRQI</sequence>
<evidence type="ECO:0000313" key="1">
    <source>
        <dbReference type="EMBL" id="CAL8104292.1"/>
    </source>
</evidence>
<dbReference type="EMBL" id="CAXLJM020000035">
    <property type="protein sequence ID" value="CAL8104292.1"/>
    <property type="molecule type" value="Genomic_DNA"/>
</dbReference>
<name>A0ABP1QIE7_9HEXA</name>
<gene>
    <name evidence="1" type="ORF">ODALV1_LOCUS11706</name>
</gene>
<keyword evidence="2" id="KW-1185">Reference proteome</keyword>
<reference evidence="1 2" key="1">
    <citation type="submission" date="2024-08" db="EMBL/GenBank/DDBJ databases">
        <authorList>
            <person name="Cucini C."/>
            <person name="Frati F."/>
        </authorList>
    </citation>
    <scope>NUCLEOTIDE SEQUENCE [LARGE SCALE GENOMIC DNA]</scope>
</reference>
<dbReference type="Proteomes" id="UP001642540">
    <property type="component" value="Unassembled WGS sequence"/>
</dbReference>
<dbReference type="SUPFAM" id="SSF52047">
    <property type="entry name" value="RNI-like"/>
    <property type="match status" value="1"/>
</dbReference>
<protein>
    <submittedName>
        <fullName evidence="1">Uncharacterized protein</fullName>
    </submittedName>
</protein>
<comment type="caution">
    <text evidence="1">The sequence shown here is derived from an EMBL/GenBank/DDBJ whole genome shotgun (WGS) entry which is preliminary data.</text>
</comment>
<evidence type="ECO:0000313" key="2">
    <source>
        <dbReference type="Proteomes" id="UP001642540"/>
    </source>
</evidence>
<organism evidence="1 2">
    <name type="scientific">Orchesella dallaii</name>
    <dbReference type="NCBI Taxonomy" id="48710"/>
    <lineage>
        <taxon>Eukaryota</taxon>
        <taxon>Metazoa</taxon>
        <taxon>Ecdysozoa</taxon>
        <taxon>Arthropoda</taxon>
        <taxon>Hexapoda</taxon>
        <taxon>Collembola</taxon>
        <taxon>Entomobryomorpha</taxon>
        <taxon>Entomobryoidea</taxon>
        <taxon>Orchesellidae</taxon>
        <taxon>Orchesellinae</taxon>
        <taxon>Orchesella</taxon>
    </lineage>
</organism>
<accession>A0ABP1QIE7</accession>